<reference evidence="1 2" key="2">
    <citation type="journal article" date="2017" name="Front. Plant Sci.">
        <title>Gene Classification and Mining of Molecular Markers Useful in Red Clover (Trifolium pratense) Breeding.</title>
        <authorList>
            <person name="Istvanek J."/>
            <person name="Dluhosova J."/>
            <person name="Dluhos P."/>
            <person name="Patkova L."/>
            <person name="Nedelnik J."/>
            <person name="Repkova J."/>
        </authorList>
    </citation>
    <scope>NUCLEOTIDE SEQUENCE [LARGE SCALE GENOMIC DNA]</scope>
    <source>
        <strain evidence="2">cv. Tatra</strain>
        <tissue evidence="1">Young leaves</tissue>
    </source>
</reference>
<proteinExistence type="predicted"/>
<dbReference type="Proteomes" id="UP000236291">
    <property type="component" value="Unassembled WGS sequence"/>
</dbReference>
<gene>
    <name evidence="1" type="ORF">L195_g059317</name>
</gene>
<sequence length="101" mass="10877">SLTIRVLEREGNECSLMALTNAAVIGPSLYGVARITKVPFLGSKGEVASGFCVGSHSGKSDVVLERRKLKSVNNNSNRIVENVQLKSTVEIPVSCYQVIQN</sequence>
<accession>A0A2K3JXA7</accession>
<reference evidence="1 2" key="1">
    <citation type="journal article" date="2014" name="Am. J. Bot.">
        <title>Genome assembly and annotation for red clover (Trifolium pratense; Fabaceae).</title>
        <authorList>
            <person name="Istvanek J."/>
            <person name="Jaros M."/>
            <person name="Krenek A."/>
            <person name="Repkova J."/>
        </authorList>
    </citation>
    <scope>NUCLEOTIDE SEQUENCE [LARGE SCALE GENOMIC DNA]</scope>
    <source>
        <strain evidence="2">cv. Tatra</strain>
        <tissue evidence="1">Young leaves</tissue>
    </source>
</reference>
<evidence type="ECO:0000313" key="2">
    <source>
        <dbReference type="Proteomes" id="UP000236291"/>
    </source>
</evidence>
<name>A0A2K3JXA7_TRIPR</name>
<dbReference type="ExpressionAtlas" id="A0A2K3JXA7">
    <property type="expression patterns" value="baseline"/>
</dbReference>
<feature type="non-terminal residue" evidence="1">
    <location>
        <position position="1"/>
    </location>
</feature>
<dbReference type="EMBL" id="ASHM01128814">
    <property type="protein sequence ID" value="PNX58693.1"/>
    <property type="molecule type" value="Genomic_DNA"/>
</dbReference>
<protein>
    <submittedName>
        <fullName evidence="1">Uncharacterized protein</fullName>
    </submittedName>
</protein>
<organism evidence="1 2">
    <name type="scientific">Trifolium pratense</name>
    <name type="common">Red clover</name>
    <dbReference type="NCBI Taxonomy" id="57577"/>
    <lineage>
        <taxon>Eukaryota</taxon>
        <taxon>Viridiplantae</taxon>
        <taxon>Streptophyta</taxon>
        <taxon>Embryophyta</taxon>
        <taxon>Tracheophyta</taxon>
        <taxon>Spermatophyta</taxon>
        <taxon>Magnoliopsida</taxon>
        <taxon>eudicotyledons</taxon>
        <taxon>Gunneridae</taxon>
        <taxon>Pentapetalae</taxon>
        <taxon>rosids</taxon>
        <taxon>fabids</taxon>
        <taxon>Fabales</taxon>
        <taxon>Fabaceae</taxon>
        <taxon>Papilionoideae</taxon>
        <taxon>50 kb inversion clade</taxon>
        <taxon>NPAAA clade</taxon>
        <taxon>Hologalegina</taxon>
        <taxon>IRL clade</taxon>
        <taxon>Trifolieae</taxon>
        <taxon>Trifolium</taxon>
    </lineage>
</organism>
<comment type="caution">
    <text evidence="1">The sequence shown here is derived from an EMBL/GenBank/DDBJ whole genome shotgun (WGS) entry which is preliminary data.</text>
</comment>
<dbReference type="AlphaFoldDB" id="A0A2K3JXA7"/>
<evidence type="ECO:0000313" key="1">
    <source>
        <dbReference type="EMBL" id="PNX58693.1"/>
    </source>
</evidence>